<accession>A0A834U9K7</accession>
<gene>
    <name evidence="2" type="ORF">H0235_009145</name>
</gene>
<protein>
    <submittedName>
        <fullName evidence="2">Uncharacterized protein</fullName>
    </submittedName>
</protein>
<dbReference type="AlphaFoldDB" id="A0A834U9K7"/>
<comment type="caution">
    <text evidence="2">The sequence shown here is derived from an EMBL/GenBank/DDBJ whole genome shotgun (WGS) entry which is preliminary data.</text>
</comment>
<feature type="compositionally biased region" description="Basic and acidic residues" evidence="1">
    <location>
        <begin position="36"/>
        <end position="46"/>
    </location>
</feature>
<name>A0A834U9K7_VESPE</name>
<dbReference type="EMBL" id="JACSDY010000007">
    <property type="protein sequence ID" value="KAF7423862.1"/>
    <property type="molecule type" value="Genomic_DNA"/>
</dbReference>
<reference evidence="2" key="1">
    <citation type="journal article" date="2020" name="G3 (Bethesda)">
        <title>High-Quality Assemblies for Three Invasive Social Wasps from the &lt;i&gt;Vespula&lt;/i&gt; Genus.</title>
        <authorList>
            <person name="Harrop T.W.R."/>
            <person name="Guhlin J."/>
            <person name="McLaughlin G.M."/>
            <person name="Permina E."/>
            <person name="Stockwell P."/>
            <person name="Gilligan J."/>
            <person name="Le Lec M.F."/>
            <person name="Gruber M.A.M."/>
            <person name="Quinn O."/>
            <person name="Lovegrove M."/>
            <person name="Duncan E.J."/>
            <person name="Remnant E.J."/>
            <person name="Van Eeckhoven J."/>
            <person name="Graham B."/>
            <person name="Knapp R.A."/>
            <person name="Langford K.W."/>
            <person name="Kronenberg Z."/>
            <person name="Press M.O."/>
            <person name="Eacker S.M."/>
            <person name="Wilson-Rankin E.E."/>
            <person name="Purcell J."/>
            <person name="Lester P.J."/>
            <person name="Dearden P.K."/>
        </authorList>
    </citation>
    <scope>NUCLEOTIDE SEQUENCE</scope>
    <source>
        <strain evidence="2">Volc-1</strain>
    </source>
</reference>
<evidence type="ECO:0000313" key="3">
    <source>
        <dbReference type="Proteomes" id="UP000600918"/>
    </source>
</evidence>
<feature type="region of interest" description="Disordered" evidence="1">
    <location>
        <begin position="36"/>
        <end position="57"/>
    </location>
</feature>
<keyword evidence="3" id="KW-1185">Reference proteome</keyword>
<sequence>MDVLERKREGWKEVGKKVESCASLVKGVFVTGDGSKKGEFEDREPLSEDVPSVSGISTINHPETAIYLKISKATSKGDSTLDESALNERGSSIELVIEKCHKSKVQRSLENLRGGRSMILDLKTSHIQRNIIITHSAGTTRIQVTVIPVFVR</sequence>
<proteinExistence type="predicted"/>
<evidence type="ECO:0000256" key="1">
    <source>
        <dbReference type="SAM" id="MobiDB-lite"/>
    </source>
</evidence>
<evidence type="ECO:0000313" key="2">
    <source>
        <dbReference type="EMBL" id="KAF7423862.1"/>
    </source>
</evidence>
<organism evidence="2 3">
    <name type="scientific">Vespula pensylvanica</name>
    <name type="common">Western yellow jacket</name>
    <name type="synonym">Wasp</name>
    <dbReference type="NCBI Taxonomy" id="30213"/>
    <lineage>
        <taxon>Eukaryota</taxon>
        <taxon>Metazoa</taxon>
        <taxon>Ecdysozoa</taxon>
        <taxon>Arthropoda</taxon>
        <taxon>Hexapoda</taxon>
        <taxon>Insecta</taxon>
        <taxon>Pterygota</taxon>
        <taxon>Neoptera</taxon>
        <taxon>Endopterygota</taxon>
        <taxon>Hymenoptera</taxon>
        <taxon>Apocrita</taxon>
        <taxon>Aculeata</taxon>
        <taxon>Vespoidea</taxon>
        <taxon>Vespidae</taxon>
        <taxon>Vespinae</taxon>
        <taxon>Vespula</taxon>
    </lineage>
</organism>
<dbReference type="Proteomes" id="UP000600918">
    <property type="component" value="Unassembled WGS sequence"/>
</dbReference>